<sequence>MMSRLLVLLFFGIGFVFFAMVKSAGKGFRAAKDVVFEDAGVPKRIQSNDDLFFIIAHYGLNRYVHKRKTCSVLQSLTSAMEKTLLELNQRGFDCNHKDLAEMVFSIVKAECLEDGYVLNRFKERFLSQYN</sequence>
<reference evidence="1 2" key="1">
    <citation type="submission" date="2018-06" db="EMBL/GenBank/DDBJ databases">
        <title>Complete genome of Desulfovibrio indonesiensis P37SLT.</title>
        <authorList>
            <person name="Crispim J.S."/>
            <person name="Vidigal P.M.P."/>
            <person name="Silva L.C.F."/>
            <person name="Laguardia C.N."/>
            <person name="Araujo L.C."/>
            <person name="Dias R.S."/>
            <person name="Sousa M.P."/>
            <person name="Paula S.O."/>
            <person name="Silva C."/>
        </authorList>
    </citation>
    <scope>NUCLEOTIDE SEQUENCE [LARGE SCALE GENOMIC DNA]</scope>
    <source>
        <strain evidence="1 2">P37SLT</strain>
    </source>
</reference>
<comment type="caution">
    <text evidence="1">The sequence shown here is derived from an EMBL/GenBank/DDBJ whole genome shotgun (WGS) entry which is preliminary data.</text>
</comment>
<keyword evidence="2" id="KW-1185">Reference proteome</keyword>
<protein>
    <submittedName>
        <fullName evidence="1">Uncharacterized protein</fullName>
    </submittedName>
</protein>
<dbReference type="EMBL" id="QMIE01000027">
    <property type="protein sequence ID" value="TVM14166.1"/>
    <property type="molecule type" value="Genomic_DNA"/>
</dbReference>
<dbReference type="AlphaFoldDB" id="A0A7M3MA22"/>
<evidence type="ECO:0000313" key="2">
    <source>
        <dbReference type="Proteomes" id="UP000448292"/>
    </source>
</evidence>
<organism evidence="1 2">
    <name type="scientific">Oceanidesulfovibrio indonesiensis</name>
    <dbReference type="NCBI Taxonomy" id="54767"/>
    <lineage>
        <taxon>Bacteria</taxon>
        <taxon>Pseudomonadati</taxon>
        <taxon>Thermodesulfobacteriota</taxon>
        <taxon>Desulfovibrionia</taxon>
        <taxon>Desulfovibrionales</taxon>
        <taxon>Desulfovibrionaceae</taxon>
        <taxon>Oceanidesulfovibrio</taxon>
    </lineage>
</organism>
<name>A0A7M3MA22_9BACT</name>
<gene>
    <name evidence="1" type="ORF">DPQ33_17795</name>
</gene>
<dbReference type="RefSeq" id="WP_208728346.1">
    <property type="nucleotide sequence ID" value="NZ_QMIE01000027.1"/>
</dbReference>
<proteinExistence type="predicted"/>
<accession>A0A7M3MA22</accession>
<evidence type="ECO:0000313" key="1">
    <source>
        <dbReference type="EMBL" id="TVM14166.1"/>
    </source>
</evidence>
<dbReference type="Proteomes" id="UP000448292">
    <property type="component" value="Unassembled WGS sequence"/>
</dbReference>